<accession>A0A4P7SGY0</accession>
<evidence type="ECO:0000256" key="2">
    <source>
        <dbReference type="SAM" id="MobiDB-lite"/>
    </source>
</evidence>
<dbReference type="PRINTS" id="PR00412">
    <property type="entry name" value="EPOXHYDRLASE"/>
</dbReference>
<feature type="compositionally biased region" description="Polar residues" evidence="2">
    <location>
        <begin position="32"/>
        <end position="46"/>
    </location>
</feature>
<feature type="compositionally biased region" description="Basic residues" evidence="2">
    <location>
        <begin position="12"/>
        <end position="22"/>
    </location>
</feature>
<evidence type="ECO:0000256" key="1">
    <source>
        <dbReference type="ARBA" id="ARBA00022801"/>
    </source>
</evidence>
<dbReference type="PANTHER" id="PTHR46118">
    <property type="entry name" value="PROTEIN ABHD11"/>
    <property type="match status" value="1"/>
</dbReference>
<dbReference type="PANTHER" id="PTHR46118:SF4">
    <property type="entry name" value="PROTEIN ABHD11"/>
    <property type="match status" value="1"/>
</dbReference>
<proteinExistence type="predicted"/>
<sequence>MPPPCAADRARRGSRCRRRIGPRQRGDLGSVPVSTASAPETVSTTSVGDTGAPVVFLHGLFGQGRNFTQVAKALQPQFRALLVDLPNHGRSAWTDRFDYVQTADLVAAHLRTGFAADGPVHVVGHSMGGKVAMVLALRHPDLVDRLVVADIAPASGGSLGEFAHLLDSLAAIDLTTVTRRGEADERLAERVADARVRGFLLQNLRADGDGFRWQANLDLLRRDLPTIGGFPDPGDATFDHPVLWVAGDRSDYVRPEHGPVMRGLFPRTTLVTLKGAGHWVHSEQPEAFVSALRTFLGAPDR</sequence>
<dbReference type="OrthoDB" id="63519at2"/>
<feature type="region of interest" description="Disordered" evidence="2">
    <location>
        <begin position="1"/>
        <end position="46"/>
    </location>
</feature>
<evidence type="ECO:0000313" key="4">
    <source>
        <dbReference type="EMBL" id="QCB93439.1"/>
    </source>
</evidence>
<dbReference type="GO" id="GO:0016787">
    <property type="term" value="F:hydrolase activity"/>
    <property type="evidence" value="ECO:0007669"/>
    <property type="project" value="UniProtKB-KW"/>
</dbReference>
<dbReference type="KEGG" id="celz:E5225_07585"/>
<dbReference type="Proteomes" id="UP000296469">
    <property type="component" value="Chromosome"/>
</dbReference>
<dbReference type="EMBL" id="CP039291">
    <property type="protein sequence ID" value="QCB93439.1"/>
    <property type="molecule type" value="Genomic_DNA"/>
</dbReference>
<dbReference type="InterPro" id="IPR000073">
    <property type="entry name" value="AB_hydrolase_1"/>
</dbReference>
<gene>
    <name evidence="4" type="ORF">E5225_07585</name>
</gene>
<reference evidence="4 5" key="1">
    <citation type="submission" date="2019-04" db="EMBL/GenBank/DDBJ databases">
        <title>Isolation and identification of Cellulomonas shaoxiangyii sp. Nov. isolated from feces of the Tibetan antelopes (Pantholops hodgsonii) in the Qinghai-Tibet plateau of China.</title>
        <authorList>
            <person name="Tian Z."/>
        </authorList>
    </citation>
    <scope>NUCLEOTIDE SEQUENCE [LARGE SCALE GENOMIC DNA]</scope>
    <source>
        <strain evidence="4 5">Z28</strain>
    </source>
</reference>
<protein>
    <submittedName>
        <fullName evidence="4">Alpha/beta fold hydrolase</fullName>
    </submittedName>
</protein>
<dbReference type="SUPFAM" id="SSF53474">
    <property type="entry name" value="alpha/beta-Hydrolases"/>
    <property type="match status" value="1"/>
</dbReference>
<dbReference type="PRINTS" id="PR00111">
    <property type="entry name" value="ABHYDROLASE"/>
</dbReference>
<feature type="domain" description="AB hydrolase-1" evidence="3">
    <location>
        <begin position="53"/>
        <end position="284"/>
    </location>
</feature>
<dbReference type="Pfam" id="PF00561">
    <property type="entry name" value="Abhydrolase_1"/>
    <property type="match status" value="1"/>
</dbReference>
<name>A0A4P7SGY0_9CELL</name>
<keyword evidence="5" id="KW-1185">Reference proteome</keyword>
<dbReference type="InterPro" id="IPR029058">
    <property type="entry name" value="AB_hydrolase_fold"/>
</dbReference>
<evidence type="ECO:0000313" key="5">
    <source>
        <dbReference type="Proteomes" id="UP000296469"/>
    </source>
</evidence>
<evidence type="ECO:0000259" key="3">
    <source>
        <dbReference type="Pfam" id="PF00561"/>
    </source>
</evidence>
<dbReference type="InterPro" id="IPR000639">
    <property type="entry name" value="Epox_hydrolase-like"/>
</dbReference>
<keyword evidence="1 4" id="KW-0378">Hydrolase</keyword>
<dbReference type="Gene3D" id="3.40.50.1820">
    <property type="entry name" value="alpha/beta hydrolase"/>
    <property type="match status" value="1"/>
</dbReference>
<organism evidence="4 5">
    <name type="scientific">Cellulomonas shaoxiangyii</name>
    <dbReference type="NCBI Taxonomy" id="2566013"/>
    <lineage>
        <taxon>Bacteria</taxon>
        <taxon>Bacillati</taxon>
        <taxon>Actinomycetota</taxon>
        <taxon>Actinomycetes</taxon>
        <taxon>Micrococcales</taxon>
        <taxon>Cellulomonadaceae</taxon>
        <taxon>Cellulomonas</taxon>
    </lineage>
</organism>
<dbReference type="AlphaFoldDB" id="A0A4P7SGY0"/>